<feature type="compositionally biased region" description="Polar residues" evidence="1">
    <location>
        <begin position="197"/>
        <end position="210"/>
    </location>
</feature>
<feature type="region of interest" description="Disordered" evidence="1">
    <location>
        <begin position="88"/>
        <end position="134"/>
    </location>
</feature>
<feature type="compositionally biased region" description="Low complexity" evidence="1">
    <location>
        <begin position="211"/>
        <end position="224"/>
    </location>
</feature>
<feature type="compositionally biased region" description="Polar residues" evidence="1">
    <location>
        <begin position="429"/>
        <end position="442"/>
    </location>
</feature>
<feature type="compositionally biased region" description="Low complexity" evidence="1">
    <location>
        <begin position="44"/>
        <end position="69"/>
    </location>
</feature>
<feature type="region of interest" description="Disordered" evidence="1">
    <location>
        <begin position="197"/>
        <end position="235"/>
    </location>
</feature>
<comment type="caution">
    <text evidence="2">The sequence shown here is derived from an EMBL/GenBank/DDBJ whole genome shotgun (WGS) entry which is preliminary data.</text>
</comment>
<reference evidence="2 3" key="1">
    <citation type="submission" date="2024-10" db="EMBL/GenBank/DDBJ databases">
        <title>Updated reference genomes for cyclostephanoid diatoms.</title>
        <authorList>
            <person name="Roberts W.R."/>
            <person name="Alverson A.J."/>
        </authorList>
    </citation>
    <scope>NUCLEOTIDE SEQUENCE [LARGE SCALE GENOMIC DNA]</scope>
    <source>
        <strain evidence="2 3">AJA232-27</strain>
    </source>
</reference>
<dbReference type="SUPFAM" id="SSF50998">
    <property type="entry name" value="Quinoprotein alcohol dehydrogenase-like"/>
    <property type="match status" value="1"/>
</dbReference>
<feature type="compositionally biased region" description="Acidic residues" evidence="1">
    <location>
        <begin position="392"/>
        <end position="401"/>
    </location>
</feature>
<evidence type="ECO:0000256" key="1">
    <source>
        <dbReference type="SAM" id="MobiDB-lite"/>
    </source>
</evidence>
<dbReference type="Proteomes" id="UP001530293">
    <property type="component" value="Unassembled WGS sequence"/>
</dbReference>
<dbReference type="Gene3D" id="2.130.10.130">
    <property type="entry name" value="Integrin alpha, N-terminal"/>
    <property type="match status" value="1"/>
</dbReference>
<feature type="compositionally biased region" description="Polar residues" evidence="1">
    <location>
        <begin position="559"/>
        <end position="570"/>
    </location>
</feature>
<accession>A0ABD3MY61</accession>
<feature type="compositionally biased region" description="Basic and acidic residues" evidence="1">
    <location>
        <begin position="88"/>
        <end position="99"/>
    </location>
</feature>
<feature type="compositionally biased region" description="Polar residues" evidence="1">
    <location>
        <begin position="493"/>
        <end position="502"/>
    </location>
</feature>
<dbReference type="InterPro" id="IPR028994">
    <property type="entry name" value="Integrin_alpha_N"/>
</dbReference>
<feature type="compositionally biased region" description="Polar residues" evidence="1">
    <location>
        <begin position="358"/>
        <end position="377"/>
    </location>
</feature>
<feature type="compositionally biased region" description="Polar residues" evidence="1">
    <location>
        <begin position="305"/>
        <end position="330"/>
    </location>
</feature>
<proteinExistence type="predicted"/>
<name>A0ABD3MY61_9STRA</name>
<dbReference type="InterPro" id="IPR011047">
    <property type="entry name" value="Quinoprotein_ADH-like_sf"/>
</dbReference>
<feature type="compositionally biased region" description="Polar residues" evidence="1">
    <location>
        <begin position="250"/>
        <end position="271"/>
    </location>
</feature>
<keyword evidence="3" id="KW-1185">Reference proteome</keyword>
<sequence>MHSIFSLFHRRINSPSTIVVLSNNNNMSPMPSADVGNAALAPAASSTSTTSSPLKAVESESSVASPSSVTGVWNRNTSSKTILLQLKEEKSKGQEHTVESNDDPSSSKVDLEAAAAADNEEADSSSITKYTHRTPLPVSPSNAYSLPNMITITTTSPAEVKIKSPIFMKWEQMAAKNNTKNTNTTSAVAVVNAEEQTPTPISDSNNVDNNAESIAESSPSPAIAYTGKRWSPPKPRAVADEEMQTTLEEVTNKISPPSDIVQNENITSPSAGISKRWPPSKQPPADEEVKVSSPIENSPPLEVVNSPTDNWNASTASKLNENSKNSNVAKSSPLGIAYTGKRWSPPKHPANEQKNDTSIETTNKVASDTQLDASSPSGIRKRWPPSKSRASEEEEEEEEEKEISTNQISPPIEVVEQKQTPAPIVKVEANNTESNVKSTPSGISRRWPPSKIPTNDEEEIASLETTNKDMPPSGTADEKQALVPVIKMNANSAESKVKSSTPPGIVKRWPPSQIRANEEKQITTTMATNEIPTIATNSSTVNDTETPPTVYTGKRWSKPNETTTTKSTANKLKRRWPPTPQADNEEERAEGGTNAENVSGVGTQSEFRSKVVNLVSKFMPTEVDNVDELIVEYEGRESELLDILTSMQQINDDCEVGVDDSGNGESICSNKTEPASNTTKEVLSMASTAGHPYDEETAYAVIGTSDEQAEEDGNEQRSDKQVRPKCSRRTLIVVAVTSCLFLAGVAIALGSTFGFDFFGESTESASFTARDDSDMGIATGVFSGATQVPTSSPNENNNSLTLMECDTEENIQELGLTSLAASYPKIAIDGDQAIVASGSGYVAFFALDPATSTWTRTALFGLMVNVGEITSVAIHGNTAVIGAPKATTDISDFRDEPLETGAIFIYEKLDPTSSYSWEQKNGPYVPNEYTKSVTMDKYDNANFGTSVDIYDDLIVASAPPESNNRGSVTVFKKDTESNDWVQLIRLLPPDSLTCGSKFYGYSVQINEDMIVASSDCDVNVVLYQIDRSAGDIQLIKIQELEYVDAGYGAISSITIGEKHLAYSTVRGGLITYQRESQDMKFVLSQELGFDFVSDPEPLYEYPLTSDENMMALSVANEVLLYTRNITSQEWIQESLVLPSEGDFAGYTAASAALSNGILMAADQLDVRAHDFMSCIVKTALESSIVTAPATSPTVGENTTSDCFPLDVIVTLDKHPSETRWEILPQGESSAASVASSPVYNDSLAFTQADTQTVCLPEGTYDFAIYDDYDGETSSEWFDVSFRLQFDGEEVGSGESFGRNKTVTFSTPTSGDCYAVIINLKFDRYAQDESWNITQDGVVVASSSPFANGAIDDVQELCLPEGDYVFTIYDAYGDGLCCEWGEGSYSVRTDEEDIIAEGAEFGQSESREFTLPVSSR</sequence>
<organism evidence="2 3">
    <name type="scientific">Discostella pseudostelligera</name>
    <dbReference type="NCBI Taxonomy" id="259834"/>
    <lineage>
        <taxon>Eukaryota</taxon>
        <taxon>Sar</taxon>
        <taxon>Stramenopiles</taxon>
        <taxon>Ochrophyta</taxon>
        <taxon>Bacillariophyta</taxon>
        <taxon>Coscinodiscophyceae</taxon>
        <taxon>Thalassiosirophycidae</taxon>
        <taxon>Stephanodiscales</taxon>
        <taxon>Stephanodiscaceae</taxon>
        <taxon>Discostella</taxon>
    </lineage>
</organism>
<evidence type="ECO:0000313" key="2">
    <source>
        <dbReference type="EMBL" id="KAL3767197.1"/>
    </source>
</evidence>
<feature type="region of interest" description="Disordered" evidence="1">
    <location>
        <begin position="493"/>
        <end position="600"/>
    </location>
</feature>
<evidence type="ECO:0000313" key="3">
    <source>
        <dbReference type="Proteomes" id="UP001530293"/>
    </source>
</evidence>
<feature type="region of interest" description="Disordered" evidence="1">
    <location>
        <begin position="250"/>
        <end position="457"/>
    </location>
</feature>
<gene>
    <name evidence="2" type="ORF">ACHAWU_003288</name>
</gene>
<dbReference type="EMBL" id="JALLBG020000077">
    <property type="protein sequence ID" value="KAL3767197.1"/>
    <property type="molecule type" value="Genomic_DNA"/>
</dbReference>
<feature type="region of interest" description="Disordered" evidence="1">
    <location>
        <begin position="44"/>
        <end position="71"/>
    </location>
</feature>
<feature type="compositionally biased region" description="Polar residues" evidence="1">
    <location>
        <begin position="522"/>
        <end position="549"/>
    </location>
</feature>
<protein>
    <submittedName>
        <fullName evidence="2">Uncharacterized protein</fullName>
    </submittedName>
</protein>